<feature type="compositionally biased region" description="Basic and acidic residues" evidence="1">
    <location>
        <begin position="32"/>
        <end position="43"/>
    </location>
</feature>
<dbReference type="Proteomes" id="UP000479710">
    <property type="component" value="Unassembled WGS sequence"/>
</dbReference>
<feature type="region of interest" description="Disordered" evidence="1">
    <location>
        <begin position="32"/>
        <end position="53"/>
    </location>
</feature>
<keyword evidence="3" id="KW-1185">Reference proteome</keyword>
<reference evidence="2 3" key="1">
    <citation type="submission" date="2019-11" db="EMBL/GenBank/DDBJ databases">
        <title>Whole genome sequence of Oryza granulata.</title>
        <authorList>
            <person name="Li W."/>
        </authorList>
    </citation>
    <scope>NUCLEOTIDE SEQUENCE [LARGE SCALE GENOMIC DNA]</scope>
    <source>
        <strain evidence="3">cv. Menghai</strain>
        <tissue evidence="2">Leaf</tissue>
    </source>
</reference>
<name>A0A6G1BYG2_9ORYZ</name>
<comment type="caution">
    <text evidence="2">The sequence shown here is derived from an EMBL/GenBank/DDBJ whole genome shotgun (WGS) entry which is preliminary data.</text>
</comment>
<proteinExistence type="predicted"/>
<evidence type="ECO:0000313" key="2">
    <source>
        <dbReference type="EMBL" id="KAF0892932.1"/>
    </source>
</evidence>
<gene>
    <name evidence="2" type="ORF">E2562_020051</name>
</gene>
<accession>A0A6G1BYG2</accession>
<evidence type="ECO:0000256" key="1">
    <source>
        <dbReference type="SAM" id="MobiDB-lite"/>
    </source>
</evidence>
<evidence type="ECO:0000313" key="3">
    <source>
        <dbReference type="Proteomes" id="UP000479710"/>
    </source>
</evidence>
<sequence>MLKRKRIGSKINHEAVNKLYIDKDEDRKADKEMEFSDEYRQDTGDGGTFEGGYDYPDYNYDGYGDGAYDDYDAVDFQ</sequence>
<dbReference type="AlphaFoldDB" id="A0A6G1BYG2"/>
<protein>
    <submittedName>
        <fullName evidence="2">Uncharacterized protein</fullName>
    </submittedName>
</protein>
<dbReference type="EMBL" id="SPHZ02000011">
    <property type="protein sequence ID" value="KAF0892932.1"/>
    <property type="molecule type" value="Genomic_DNA"/>
</dbReference>
<organism evidence="2 3">
    <name type="scientific">Oryza meyeriana var. granulata</name>
    <dbReference type="NCBI Taxonomy" id="110450"/>
    <lineage>
        <taxon>Eukaryota</taxon>
        <taxon>Viridiplantae</taxon>
        <taxon>Streptophyta</taxon>
        <taxon>Embryophyta</taxon>
        <taxon>Tracheophyta</taxon>
        <taxon>Spermatophyta</taxon>
        <taxon>Magnoliopsida</taxon>
        <taxon>Liliopsida</taxon>
        <taxon>Poales</taxon>
        <taxon>Poaceae</taxon>
        <taxon>BOP clade</taxon>
        <taxon>Oryzoideae</taxon>
        <taxon>Oryzeae</taxon>
        <taxon>Oryzinae</taxon>
        <taxon>Oryza</taxon>
        <taxon>Oryza meyeriana</taxon>
    </lineage>
</organism>